<dbReference type="CDD" id="cd09917">
    <property type="entry name" value="F-box_SF"/>
    <property type="match status" value="1"/>
</dbReference>
<organism evidence="2 3">
    <name type="scientific">Fusarium equiseti</name>
    <name type="common">Fusarium scirpi</name>
    <dbReference type="NCBI Taxonomy" id="61235"/>
    <lineage>
        <taxon>Eukaryota</taxon>
        <taxon>Fungi</taxon>
        <taxon>Dikarya</taxon>
        <taxon>Ascomycota</taxon>
        <taxon>Pezizomycotina</taxon>
        <taxon>Sordariomycetes</taxon>
        <taxon>Hypocreomycetidae</taxon>
        <taxon>Hypocreales</taxon>
        <taxon>Nectriaceae</taxon>
        <taxon>Fusarium</taxon>
        <taxon>Fusarium incarnatum-equiseti species complex</taxon>
    </lineage>
</organism>
<reference evidence="2" key="1">
    <citation type="submission" date="2022-09" db="EMBL/GenBank/DDBJ databases">
        <title>Fusarium specimens isolated from Avocado Roots.</title>
        <authorList>
            <person name="Stajich J."/>
            <person name="Roper C."/>
            <person name="Heimlech-Rivalta G."/>
        </authorList>
    </citation>
    <scope>NUCLEOTIDE SEQUENCE</scope>
    <source>
        <strain evidence="2">CF00095</strain>
    </source>
</reference>
<name>A0ABQ8RP32_FUSEQ</name>
<dbReference type="PANTHER" id="PTHR42057:SF2">
    <property type="entry name" value="F-BOX DOMAIN PROTEIN (AFU_ORTHOLOGUE AFUA_4G00200)-RELATED"/>
    <property type="match status" value="1"/>
</dbReference>
<feature type="domain" description="F-box" evidence="1">
    <location>
        <begin position="1"/>
        <end position="47"/>
    </location>
</feature>
<accession>A0ABQ8RP32</accession>
<dbReference type="Proteomes" id="UP001152024">
    <property type="component" value="Unassembled WGS sequence"/>
</dbReference>
<dbReference type="InterPro" id="IPR036047">
    <property type="entry name" value="F-box-like_dom_sf"/>
</dbReference>
<dbReference type="EMBL" id="JAOQBH010000003">
    <property type="protein sequence ID" value="KAJ4138721.1"/>
    <property type="molecule type" value="Genomic_DNA"/>
</dbReference>
<evidence type="ECO:0000259" key="1">
    <source>
        <dbReference type="PROSITE" id="PS50181"/>
    </source>
</evidence>
<proteinExistence type="predicted"/>
<dbReference type="Pfam" id="PF12937">
    <property type="entry name" value="F-box-like"/>
    <property type="match status" value="1"/>
</dbReference>
<keyword evidence="3" id="KW-1185">Reference proteome</keyword>
<dbReference type="InterPro" id="IPR001810">
    <property type="entry name" value="F-box_dom"/>
</dbReference>
<gene>
    <name evidence="2" type="ORF">NW768_002584</name>
</gene>
<dbReference type="SUPFAM" id="SSF81383">
    <property type="entry name" value="F-box domain"/>
    <property type="match status" value="1"/>
</dbReference>
<protein>
    <recommendedName>
        <fullName evidence="1">F-box domain-containing protein</fullName>
    </recommendedName>
</protein>
<evidence type="ECO:0000313" key="2">
    <source>
        <dbReference type="EMBL" id="KAJ4138721.1"/>
    </source>
</evidence>
<dbReference type="PANTHER" id="PTHR42057">
    <property type="entry name" value="F-BOX DOMAIN PROTEIN (AFU_ORTHOLOGUE AFUA_4G00200)"/>
    <property type="match status" value="1"/>
</dbReference>
<sequence length="458" mass="53395">MEKVPNEVLDLILSHLTAHRKNDDLYHARLVNRRWNQLAIKHTFSTITLHNSSNTAPEGFQSWHKLLGQQSVRATAQRVIIHTWPDNTRKDEGPFCCDWDKWEYDGEWPEFTSAVDRIIELDHLQTLEIHFSDMCRGEESHWNEYGGTANDREMPGERKAALEAVYKAVKEREARGRQENGVKVSPIRELRVNRLQNIHPPDVLMNGLLKGIERFHLNVVDEQNSFLNFHDFEMPEKLEFDGILRNKILAPIADQLVELSIGAQYEWGILPARFEGKGLEFPKLKKLKLDFYAIGYYDQMDWVIAQKSLTSLHLDNCQIVTHLHFTGEDEEWDIPTDDWKQSNDDPFLLEGARNYTFDLRWNTIFDKISHGLPKLTEFRATWTDLTGSKEDFSRRYISFSSSNFPVPFAEVELESRINEWKDGPWNVDITACEIDVAALEALKKTVYERRKGQGMYKD</sequence>
<comment type="caution">
    <text evidence="2">The sequence shown here is derived from an EMBL/GenBank/DDBJ whole genome shotgun (WGS) entry which is preliminary data.</text>
</comment>
<dbReference type="PROSITE" id="PS50181">
    <property type="entry name" value="FBOX"/>
    <property type="match status" value="1"/>
</dbReference>
<evidence type="ECO:0000313" key="3">
    <source>
        <dbReference type="Proteomes" id="UP001152024"/>
    </source>
</evidence>